<comment type="caution">
    <text evidence="2">The sequence shown here is derived from an EMBL/GenBank/DDBJ whole genome shotgun (WGS) entry which is preliminary data.</text>
</comment>
<name>A0ABP5EPE3_9ACTN</name>
<sequence>MSADHPGAAATPPRVPDCHDEVCVTCSDQAVPVRVRRLLGDGLALADTGAGVEEISVALVEAGVGDLVLVHAGEAIARLGEGDGDEPR</sequence>
<organism evidence="2 3">
    <name type="scientific">Nocardiopsis rhodophaea</name>
    <dbReference type="NCBI Taxonomy" id="280238"/>
    <lineage>
        <taxon>Bacteria</taxon>
        <taxon>Bacillati</taxon>
        <taxon>Actinomycetota</taxon>
        <taxon>Actinomycetes</taxon>
        <taxon>Streptosporangiales</taxon>
        <taxon>Nocardiopsidaceae</taxon>
        <taxon>Nocardiopsis</taxon>
    </lineage>
</organism>
<proteinExistence type="inferred from homology"/>
<dbReference type="EMBL" id="BAAAPC010000014">
    <property type="protein sequence ID" value="GAA2004213.1"/>
    <property type="molecule type" value="Genomic_DNA"/>
</dbReference>
<dbReference type="InterPro" id="IPR001109">
    <property type="entry name" value="Hydrogenase_HupF/HypC"/>
</dbReference>
<dbReference type="Pfam" id="PF01455">
    <property type="entry name" value="HupF_HypC"/>
    <property type="match status" value="1"/>
</dbReference>
<evidence type="ECO:0000256" key="1">
    <source>
        <dbReference type="ARBA" id="ARBA00006018"/>
    </source>
</evidence>
<gene>
    <name evidence="2" type="ORF">GCM10009799_34290</name>
</gene>
<evidence type="ECO:0000313" key="3">
    <source>
        <dbReference type="Proteomes" id="UP001501585"/>
    </source>
</evidence>
<comment type="similarity">
    <text evidence="1">Belongs to the HupF/HypC family.</text>
</comment>
<protein>
    <submittedName>
        <fullName evidence="2">Uncharacterized protein</fullName>
    </submittedName>
</protein>
<dbReference type="RefSeq" id="WP_344163735.1">
    <property type="nucleotide sequence ID" value="NZ_BAAAPC010000014.1"/>
</dbReference>
<keyword evidence="3" id="KW-1185">Reference proteome</keyword>
<dbReference type="Proteomes" id="UP001501585">
    <property type="component" value="Unassembled WGS sequence"/>
</dbReference>
<reference evidence="3" key="1">
    <citation type="journal article" date="2019" name="Int. J. Syst. Evol. Microbiol.">
        <title>The Global Catalogue of Microorganisms (GCM) 10K type strain sequencing project: providing services to taxonomists for standard genome sequencing and annotation.</title>
        <authorList>
            <consortium name="The Broad Institute Genomics Platform"/>
            <consortium name="The Broad Institute Genome Sequencing Center for Infectious Disease"/>
            <person name="Wu L."/>
            <person name="Ma J."/>
        </authorList>
    </citation>
    <scope>NUCLEOTIDE SEQUENCE [LARGE SCALE GENOMIC DNA]</scope>
    <source>
        <strain evidence="3">JCM 15313</strain>
    </source>
</reference>
<dbReference type="SUPFAM" id="SSF159127">
    <property type="entry name" value="HupF/HypC-like"/>
    <property type="match status" value="1"/>
</dbReference>
<accession>A0ABP5EPE3</accession>
<evidence type="ECO:0000313" key="2">
    <source>
        <dbReference type="EMBL" id="GAA2004213.1"/>
    </source>
</evidence>
<dbReference type="Gene3D" id="2.30.30.140">
    <property type="match status" value="1"/>
</dbReference>